<evidence type="ECO:0000256" key="1">
    <source>
        <dbReference type="SAM" id="MobiDB-lite"/>
    </source>
</evidence>
<gene>
    <name evidence="4" type="ORF">PAC_01511</name>
</gene>
<name>A0A1L7WFT2_9HELO</name>
<evidence type="ECO:0000259" key="3">
    <source>
        <dbReference type="Pfam" id="PF20237"/>
    </source>
</evidence>
<dbReference type="PANTHER" id="PTHR34502:SF3">
    <property type="entry name" value="DUF6594 DOMAIN-CONTAINING PROTEIN"/>
    <property type="match status" value="1"/>
</dbReference>
<dbReference type="AlphaFoldDB" id="A0A1L7WFT2"/>
<dbReference type="Pfam" id="PF20237">
    <property type="entry name" value="DUF6594"/>
    <property type="match status" value="1"/>
</dbReference>
<dbReference type="Proteomes" id="UP000184330">
    <property type="component" value="Unassembled WGS sequence"/>
</dbReference>
<feature type="region of interest" description="Disordered" evidence="1">
    <location>
        <begin position="1"/>
        <end position="91"/>
    </location>
</feature>
<feature type="domain" description="DUF6594" evidence="3">
    <location>
        <begin position="135"/>
        <end position="397"/>
    </location>
</feature>
<sequence length="411" mass="46446">MVDTDLERGANAVGHDSPPLTSPPRAYAPNANDTEISLASPRQDMQSKPPQLRARPRYMHSTSTTAEHESSEAETLTPTSTQNVYQGTGGRWSSTLRNLHQRFTSDRGRLEQIEMQRGYHKIKTNKLETHVEGIPRFAAFQNSNDSFSIIRKFSDQTFRLLIKKEIELCQITEKLQALDEEDEADESKKYRLTSIENDASWDQAQSKLLQEYEEKVLSYYNLAEKFIAMNSLDRVVERNHRSVLDWVIDNAPLEGEEDSFLFDPADFVYAKRSSGSGKDRASRIEEAIESYFQRNPRSWMHCFVRGEKERQKTDNGNIVHLSSKSIGVVARIMSALLGYGIVIASVFLLFLTDFSPGKKAGIVGVFVLFFLLVMSLVTDVTPHDLFMVLLGFSAVLVTLLSNINQTTLSTS</sequence>
<feature type="compositionally biased region" description="Polar residues" evidence="1">
    <location>
        <begin position="76"/>
        <end position="91"/>
    </location>
</feature>
<feature type="transmembrane region" description="Helical" evidence="2">
    <location>
        <begin position="328"/>
        <end position="351"/>
    </location>
</feature>
<protein>
    <recommendedName>
        <fullName evidence="3">DUF6594 domain-containing protein</fullName>
    </recommendedName>
</protein>
<reference evidence="4 5" key="1">
    <citation type="submission" date="2016-03" db="EMBL/GenBank/DDBJ databases">
        <authorList>
            <person name="Ploux O."/>
        </authorList>
    </citation>
    <scope>NUCLEOTIDE SEQUENCE [LARGE SCALE GENOMIC DNA]</scope>
    <source>
        <strain evidence="4 5">UAMH 11012</strain>
    </source>
</reference>
<keyword evidence="2" id="KW-1133">Transmembrane helix</keyword>
<dbReference type="InterPro" id="IPR046529">
    <property type="entry name" value="DUF6594"/>
</dbReference>
<evidence type="ECO:0000256" key="2">
    <source>
        <dbReference type="SAM" id="Phobius"/>
    </source>
</evidence>
<dbReference type="EMBL" id="FJOG01000002">
    <property type="protein sequence ID" value="CZR51634.1"/>
    <property type="molecule type" value="Genomic_DNA"/>
</dbReference>
<proteinExistence type="predicted"/>
<organism evidence="4 5">
    <name type="scientific">Phialocephala subalpina</name>
    <dbReference type="NCBI Taxonomy" id="576137"/>
    <lineage>
        <taxon>Eukaryota</taxon>
        <taxon>Fungi</taxon>
        <taxon>Dikarya</taxon>
        <taxon>Ascomycota</taxon>
        <taxon>Pezizomycotina</taxon>
        <taxon>Leotiomycetes</taxon>
        <taxon>Helotiales</taxon>
        <taxon>Mollisiaceae</taxon>
        <taxon>Phialocephala</taxon>
        <taxon>Phialocephala fortinii species complex</taxon>
    </lineage>
</organism>
<dbReference type="PANTHER" id="PTHR34502">
    <property type="entry name" value="DUF6594 DOMAIN-CONTAINING PROTEIN-RELATED"/>
    <property type="match status" value="1"/>
</dbReference>
<feature type="transmembrane region" description="Helical" evidence="2">
    <location>
        <begin position="360"/>
        <end position="378"/>
    </location>
</feature>
<keyword evidence="5" id="KW-1185">Reference proteome</keyword>
<accession>A0A1L7WFT2</accession>
<feature type="transmembrane region" description="Helical" evidence="2">
    <location>
        <begin position="384"/>
        <end position="403"/>
    </location>
</feature>
<keyword evidence="2" id="KW-0812">Transmembrane</keyword>
<evidence type="ECO:0000313" key="5">
    <source>
        <dbReference type="Proteomes" id="UP000184330"/>
    </source>
</evidence>
<keyword evidence="2" id="KW-0472">Membrane</keyword>
<evidence type="ECO:0000313" key="4">
    <source>
        <dbReference type="EMBL" id="CZR51634.1"/>
    </source>
</evidence>
<dbReference type="OrthoDB" id="3533814at2759"/>